<dbReference type="Pfam" id="PF08395">
    <property type="entry name" value="7tm_7"/>
    <property type="match status" value="1"/>
</dbReference>
<dbReference type="GO" id="GO:0005886">
    <property type="term" value="C:plasma membrane"/>
    <property type="evidence" value="ECO:0007669"/>
    <property type="project" value="UniProtKB-SubCell"/>
</dbReference>
<evidence type="ECO:0000256" key="2">
    <source>
        <dbReference type="ARBA" id="ARBA00022475"/>
    </source>
</evidence>
<protein>
    <recommendedName>
        <fullName evidence="6">Gustatory receptor</fullName>
    </recommendedName>
</protein>
<feature type="transmembrane region" description="Helical" evidence="6">
    <location>
        <begin position="128"/>
        <end position="149"/>
    </location>
</feature>
<comment type="similarity">
    <text evidence="6">Belongs to the insect chemoreceptor superfamily. Gustatory receptor (GR) family.</text>
</comment>
<accession>A0A0P8XFY9</accession>
<keyword evidence="5 6" id="KW-0472">Membrane</keyword>
<proteinExistence type="inferred from homology"/>
<feature type="transmembrane region" description="Helical" evidence="6">
    <location>
        <begin position="268"/>
        <end position="288"/>
    </location>
</feature>
<reference evidence="7 8" key="1">
    <citation type="journal article" date="2007" name="Nature">
        <title>Evolution of genes and genomes on the Drosophila phylogeny.</title>
        <authorList>
            <consortium name="Drosophila 12 Genomes Consortium"/>
            <person name="Clark A.G."/>
            <person name="Eisen M.B."/>
            <person name="Smith D.R."/>
            <person name="Bergman C.M."/>
            <person name="Oliver B."/>
            <person name="Markow T.A."/>
            <person name="Kaufman T.C."/>
            <person name="Kellis M."/>
            <person name="Gelbart W."/>
            <person name="Iyer V.N."/>
            <person name="Pollard D.A."/>
            <person name="Sackton T.B."/>
            <person name="Larracuente A.M."/>
            <person name="Singh N.D."/>
            <person name="Abad J.P."/>
            <person name="Abt D.N."/>
            <person name="Adryan B."/>
            <person name="Aguade M."/>
            <person name="Akashi H."/>
            <person name="Anderson W.W."/>
            <person name="Aquadro C.F."/>
            <person name="Ardell D.H."/>
            <person name="Arguello R."/>
            <person name="Artieri C.G."/>
            <person name="Barbash D.A."/>
            <person name="Barker D."/>
            <person name="Barsanti P."/>
            <person name="Batterham P."/>
            <person name="Batzoglou S."/>
            <person name="Begun D."/>
            <person name="Bhutkar A."/>
            <person name="Blanco E."/>
            <person name="Bosak S.A."/>
            <person name="Bradley R.K."/>
            <person name="Brand A.D."/>
            <person name="Brent M.R."/>
            <person name="Brooks A.N."/>
            <person name="Brown R.H."/>
            <person name="Butlin R.K."/>
            <person name="Caggese C."/>
            <person name="Calvi B.R."/>
            <person name="Bernardo de Carvalho A."/>
            <person name="Caspi A."/>
            <person name="Castrezana S."/>
            <person name="Celniker S.E."/>
            <person name="Chang J.L."/>
            <person name="Chapple C."/>
            <person name="Chatterji S."/>
            <person name="Chinwalla A."/>
            <person name="Civetta A."/>
            <person name="Clifton S.W."/>
            <person name="Comeron J.M."/>
            <person name="Costello J.C."/>
            <person name="Coyne J.A."/>
            <person name="Daub J."/>
            <person name="David R.G."/>
            <person name="Delcher A.L."/>
            <person name="Delehaunty K."/>
            <person name="Do C.B."/>
            <person name="Ebling H."/>
            <person name="Edwards K."/>
            <person name="Eickbush T."/>
            <person name="Evans J.D."/>
            <person name="Filipski A."/>
            <person name="Findeiss S."/>
            <person name="Freyhult E."/>
            <person name="Fulton L."/>
            <person name="Fulton R."/>
            <person name="Garcia A.C."/>
            <person name="Gardiner A."/>
            <person name="Garfield D.A."/>
            <person name="Garvin B.E."/>
            <person name="Gibson G."/>
            <person name="Gilbert D."/>
            <person name="Gnerre S."/>
            <person name="Godfrey J."/>
            <person name="Good R."/>
            <person name="Gotea V."/>
            <person name="Gravely B."/>
            <person name="Greenberg A.J."/>
            <person name="Griffiths-Jones S."/>
            <person name="Gross S."/>
            <person name="Guigo R."/>
            <person name="Gustafson E.A."/>
            <person name="Haerty W."/>
            <person name="Hahn M.W."/>
            <person name="Halligan D.L."/>
            <person name="Halpern A.L."/>
            <person name="Halter G.M."/>
            <person name="Han M.V."/>
            <person name="Heger A."/>
            <person name="Hillier L."/>
            <person name="Hinrichs A.S."/>
            <person name="Holmes I."/>
            <person name="Hoskins R.A."/>
            <person name="Hubisz M.J."/>
            <person name="Hultmark D."/>
            <person name="Huntley M.A."/>
            <person name="Jaffe D.B."/>
            <person name="Jagadeeshan S."/>
            <person name="Jeck W.R."/>
            <person name="Johnson J."/>
            <person name="Jones C.D."/>
            <person name="Jordan W.C."/>
            <person name="Karpen G.H."/>
            <person name="Kataoka E."/>
            <person name="Keightley P.D."/>
            <person name="Kheradpour P."/>
            <person name="Kirkness E.F."/>
            <person name="Koerich L.B."/>
            <person name="Kristiansen K."/>
            <person name="Kudrna D."/>
            <person name="Kulathinal R.J."/>
            <person name="Kumar S."/>
            <person name="Kwok R."/>
            <person name="Lander E."/>
            <person name="Langley C.H."/>
            <person name="Lapoint R."/>
            <person name="Lazzaro B.P."/>
            <person name="Lee S.J."/>
            <person name="Levesque L."/>
            <person name="Li R."/>
            <person name="Lin C.F."/>
            <person name="Lin M.F."/>
            <person name="Lindblad-Toh K."/>
            <person name="Llopart A."/>
            <person name="Long M."/>
            <person name="Low L."/>
            <person name="Lozovsky E."/>
            <person name="Lu J."/>
            <person name="Luo M."/>
            <person name="Machado C.A."/>
            <person name="Makalowski W."/>
            <person name="Marzo M."/>
            <person name="Matsuda M."/>
            <person name="Matzkin L."/>
            <person name="McAllister B."/>
            <person name="McBride C.S."/>
            <person name="McKernan B."/>
            <person name="McKernan K."/>
            <person name="Mendez-Lago M."/>
            <person name="Minx P."/>
            <person name="Mollenhauer M.U."/>
            <person name="Montooth K."/>
            <person name="Mount S.M."/>
            <person name="Mu X."/>
            <person name="Myers E."/>
            <person name="Negre B."/>
            <person name="Newfeld S."/>
            <person name="Nielsen R."/>
            <person name="Noor M.A."/>
            <person name="O'Grady P."/>
            <person name="Pachter L."/>
            <person name="Papaceit M."/>
            <person name="Parisi M.J."/>
            <person name="Parisi M."/>
            <person name="Parts L."/>
            <person name="Pedersen J.S."/>
            <person name="Pesole G."/>
            <person name="Phillippy A.M."/>
            <person name="Ponting C.P."/>
            <person name="Pop M."/>
            <person name="Porcelli D."/>
            <person name="Powell J.R."/>
            <person name="Prohaska S."/>
            <person name="Pruitt K."/>
            <person name="Puig M."/>
            <person name="Quesneville H."/>
            <person name="Ram K.R."/>
            <person name="Rand D."/>
            <person name="Rasmussen M.D."/>
            <person name="Reed L.K."/>
            <person name="Reenan R."/>
            <person name="Reily A."/>
            <person name="Remington K.A."/>
            <person name="Rieger T.T."/>
            <person name="Ritchie M.G."/>
            <person name="Robin C."/>
            <person name="Rogers Y.H."/>
            <person name="Rohde C."/>
            <person name="Rozas J."/>
            <person name="Rubenfield M.J."/>
            <person name="Ruiz A."/>
            <person name="Russo S."/>
            <person name="Salzberg S.L."/>
            <person name="Sanchez-Gracia A."/>
            <person name="Saranga D.J."/>
            <person name="Sato H."/>
            <person name="Schaeffer S.W."/>
            <person name="Schatz M.C."/>
            <person name="Schlenke T."/>
            <person name="Schwartz R."/>
            <person name="Segarra C."/>
            <person name="Singh R.S."/>
            <person name="Sirot L."/>
            <person name="Sirota M."/>
            <person name="Sisneros N.B."/>
            <person name="Smith C.D."/>
            <person name="Smith T.F."/>
            <person name="Spieth J."/>
            <person name="Stage D.E."/>
            <person name="Stark A."/>
            <person name="Stephan W."/>
            <person name="Strausberg R.L."/>
            <person name="Strempel S."/>
            <person name="Sturgill D."/>
            <person name="Sutton G."/>
            <person name="Sutton G.G."/>
            <person name="Tao W."/>
            <person name="Teichmann S."/>
            <person name="Tobari Y.N."/>
            <person name="Tomimura Y."/>
            <person name="Tsolas J.M."/>
            <person name="Valente V.L."/>
            <person name="Venter E."/>
            <person name="Venter J.C."/>
            <person name="Vicario S."/>
            <person name="Vieira F.G."/>
            <person name="Vilella A.J."/>
            <person name="Villasante A."/>
            <person name="Walenz B."/>
            <person name="Wang J."/>
            <person name="Wasserman M."/>
            <person name="Watts T."/>
            <person name="Wilson D."/>
            <person name="Wilson R.K."/>
            <person name="Wing R.A."/>
            <person name="Wolfner M.F."/>
            <person name="Wong A."/>
            <person name="Wong G.K."/>
            <person name="Wu C.I."/>
            <person name="Wu G."/>
            <person name="Yamamoto D."/>
            <person name="Yang H.P."/>
            <person name="Yang S.P."/>
            <person name="Yorke J.A."/>
            <person name="Yoshida K."/>
            <person name="Zdobnov E."/>
            <person name="Zhang P."/>
            <person name="Zhang Y."/>
            <person name="Zimin A.V."/>
            <person name="Baldwin J."/>
            <person name="Abdouelleil A."/>
            <person name="Abdulkadir J."/>
            <person name="Abebe A."/>
            <person name="Abera B."/>
            <person name="Abreu J."/>
            <person name="Acer S.C."/>
            <person name="Aftuck L."/>
            <person name="Alexander A."/>
            <person name="An P."/>
            <person name="Anderson E."/>
            <person name="Anderson S."/>
            <person name="Arachi H."/>
            <person name="Azer M."/>
            <person name="Bachantsang P."/>
            <person name="Barry A."/>
            <person name="Bayul T."/>
            <person name="Berlin A."/>
            <person name="Bessette D."/>
            <person name="Bloom T."/>
            <person name="Blye J."/>
            <person name="Boguslavskiy L."/>
            <person name="Bonnet C."/>
            <person name="Boukhgalter B."/>
            <person name="Bourzgui I."/>
            <person name="Brown A."/>
            <person name="Cahill P."/>
            <person name="Channer S."/>
            <person name="Cheshatsang Y."/>
            <person name="Chuda L."/>
            <person name="Citroen M."/>
            <person name="Collymore A."/>
            <person name="Cooke P."/>
            <person name="Costello M."/>
            <person name="D'Aco K."/>
            <person name="Daza R."/>
            <person name="De Haan G."/>
            <person name="DeGray S."/>
            <person name="DeMaso C."/>
            <person name="Dhargay N."/>
            <person name="Dooley K."/>
            <person name="Dooley E."/>
            <person name="Doricent M."/>
            <person name="Dorje P."/>
            <person name="Dorjee K."/>
            <person name="Dupes A."/>
            <person name="Elong R."/>
            <person name="Falk J."/>
            <person name="Farina A."/>
            <person name="Faro S."/>
            <person name="Ferguson D."/>
            <person name="Fisher S."/>
            <person name="Foley C.D."/>
            <person name="Franke A."/>
            <person name="Friedrich D."/>
            <person name="Gadbois L."/>
            <person name="Gearin G."/>
            <person name="Gearin C.R."/>
            <person name="Giannoukos G."/>
            <person name="Goode T."/>
            <person name="Graham J."/>
            <person name="Grandbois E."/>
            <person name="Grewal S."/>
            <person name="Gyaltsen K."/>
            <person name="Hafez N."/>
            <person name="Hagos B."/>
            <person name="Hall J."/>
            <person name="Henson C."/>
            <person name="Hollinger A."/>
            <person name="Honan T."/>
            <person name="Huard M.D."/>
            <person name="Hughes L."/>
            <person name="Hurhula B."/>
            <person name="Husby M.E."/>
            <person name="Kamat A."/>
            <person name="Kanga B."/>
            <person name="Kashin S."/>
            <person name="Khazanovich D."/>
            <person name="Kisner P."/>
            <person name="Lance K."/>
            <person name="Lara M."/>
            <person name="Lee W."/>
            <person name="Lennon N."/>
            <person name="Letendre F."/>
            <person name="LeVine R."/>
            <person name="Lipovsky A."/>
            <person name="Liu X."/>
            <person name="Liu J."/>
            <person name="Liu S."/>
            <person name="Lokyitsang T."/>
            <person name="Lokyitsang Y."/>
            <person name="Lubonja R."/>
            <person name="Lui A."/>
            <person name="MacDonald P."/>
            <person name="Magnisalis V."/>
            <person name="Maru K."/>
            <person name="Matthews C."/>
            <person name="McCusker W."/>
            <person name="McDonough S."/>
            <person name="Mehta T."/>
            <person name="Meldrim J."/>
            <person name="Meneus L."/>
            <person name="Mihai O."/>
            <person name="Mihalev A."/>
            <person name="Mihova T."/>
            <person name="Mittelman R."/>
            <person name="Mlenga V."/>
            <person name="Montmayeur A."/>
            <person name="Mulrain L."/>
            <person name="Navidi A."/>
            <person name="Naylor J."/>
            <person name="Negash T."/>
            <person name="Nguyen T."/>
            <person name="Nguyen N."/>
            <person name="Nicol R."/>
            <person name="Norbu C."/>
            <person name="Norbu N."/>
            <person name="Novod N."/>
            <person name="O'Neill B."/>
            <person name="Osman S."/>
            <person name="Markiewicz E."/>
            <person name="Oyono O.L."/>
            <person name="Patti C."/>
            <person name="Phunkhang P."/>
            <person name="Pierre F."/>
            <person name="Priest M."/>
            <person name="Raghuraman S."/>
            <person name="Rege F."/>
            <person name="Reyes R."/>
            <person name="Rise C."/>
            <person name="Rogov P."/>
            <person name="Ross K."/>
            <person name="Ryan E."/>
            <person name="Settipalli S."/>
            <person name="Shea T."/>
            <person name="Sherpa N."/>
            <person name="Shi L."/>
            <person name="Shih D."/>
            <person name="Sparrow T."/>
            <person name="Spaulding J."/>
            <person name="Stalker J."/>
            <person name="Stange-Thomann N."/>
            <person name="Stavropoulos S."/>
            <person name="Stone C."/>
            <person name="Strader C."/>
            <person name="Tesfaye S."/>
            <person name="Thomson T."/>
            <person name="Thoulutsang Y."/>
            <person name="Thoulutsang D."/>
            <person name="Topham K."/>
            <person name="Topping I."/>
            <person name="Tsamla T."/>
            <person name="Vassiliev H."/>
            <person name="Vo A."/>
            <person name="Wangchuk T."/>
            <person name="Wangdi T."/>
            <person name="Weiand M."/>
            <person name="Wilkinson J."/>
            <person name="Wilson A."/>
            <person name="Yadav S."/>
            <person name="Young G."/>
            <person name="Yu Q."/>
            <person name="Zembek L."/>
            <person name="Zhong D."/>
            <person name="Zimmer A."/>
            <person name="Zwirko Z."/>
            <person name="Jaffe D.B."/>
            <person name="Alvarez P."/>
            <person name="Brockman W."/>
            <person name="Butler J."/>
            <person name="Chin C."/>
            <person name="Gnerre S."/>
            <person name="Grabherr M."/>
            <person name="Kleber M."/>
            <person name="Mauceli E."/>
            <person name="MacCallum I."/>
        </authorList>
    </citation>
    <scope>NUCLEOTIDE SEQUENCE [LARGE SCALE GENOMIC DNA]</scope>
    <source>
        <strain evidence="8">Tucson 14024-0371.13</strain>
    </source>
</reference>
<feature type="transmembrane region" description="Helical" evidence="6">
    <location>
        <begin position="38"/>
        <end position="60"/>
    </location>
</feature>
<keyword evidence="8" id="KW-1185">Reference proteome</keyword>
<dbReference type="GO" id="GO:0050909">
    <property type="term" value="P:sensory perception of taste"/>
    <property type="evidence" value="ECO:0007669"/>
    <property type="project" value="InterPro"/>
</dbReference>
<dbReference type="InterPro" id="IPR013604">
    <property type="entry name" value="7TM_chemorcpt"/>
</dbReference>
<evidence type="ECO:0000313" key="7">
    <source>
        <dbReference type="EMBL" id="KPU73683.1"/>
    </source>
</evidence>
<evidence type="ECO:0000256" key="6">
    <source>
        <dbReference type="RuleBase" id="RU363108"/>
    </source>
</evidence>
<organism evidence="7 8">
    <name type="scientific">Drosophila ananassae</name>
    <name type="common">Fruit fly</name>
    <dbReference type="NCBI Taxonomy" id="7217"/>
    <lineage>
        <taxon>Eukaryota</taxon>
        <taxon>Metazoa</taxon>
        <taxon>Ecdysozoa</taxon>
        <taxon>Arthropoda</taxon>
        <taxon>Hexapoda</taxon>
        <taxon>Insecta</taxon>
        <taxon>Pterygota</taxon>
        <taxon>Neoptera</taxon>
        <taxon>Endopterygota</taxon>
        <taxon>Diptera</taxon>
        <taxon>Brachycera</taxon>
        <taxon>Muscomorpha</taxon>
        <taxon>Ephydroidea</taxon>
        <taxon>Drosophilidae</taxon>
        <taxon>Drosophila</taxon>
        <taxon>Sophophora</taxon>
    </lineage>
</organism>
<evidence type="ECO:0000256" key="1">
    <source>
        <dbReference type="ARBA" id="ARBA00004651"/>
    </source>
</evidence>
<feature type="transmembrane region" description="Helical" evidence="6">
    <location>
        <begin position="161"/>
        <end position="178"/>
    </location>
</feature>
<comment type="subcellular location">
    <subcellularLocation>
        <location evidence="1 6">Cell membrane</location>
        <topology evidence="1 6">Multi-pass membrane protein</topology>
    </subcellularLocation>
</comment>
<dbReference type="GO" id="GO:0007165">
    <property type="term" value="P:signal transduction"/>
    <property type="evidence" value="ECO:0007669"/>
    <property type="project" value="UniProtKB-KW"/>
</dbReference>
<keyword evidence="2 6" id="KW-1003">Cell membrane</keyword>
<dbReference type="Proteomes" id="UP000007801">
    <property type="component" value="Unassembled WGS sequence"/>
</dbReference>
<dbReference type="AlphaFoldDB" id="A0A0P8XFY9"/>
<name>A0A0P8XFY9_DROAN</name>
<feature type="transmembrane region" description="Helical" evidence="6">
    <location>
        <begin position="234"/>
        <end position="256"/>
    </location>
</feature>
<evidence type="ECO:0000313" key="8">
    <source>
        <dbReference type="Proteomes" id="UP000007801"/>
    </source>
</evidence>
<keyword evidence="6" id="KW-0675">Receptor</keyword>
<sequence>MCRAKRRFLGFLRHQRYFGLSDLDFPDSISAVWLRGSWLSFGIQILVAFVFVSALVAALAESLYYLDTGTNTGKIFDNAVIISTSLTQLFANLWFRCHQNSQSKLLQRLSQMKLFGQLDARTENAIQWIYRTWLAICLFYILMIAMFAFKTWLTSLQFGRTVILLGFFFRCIQANYLFTCYSGMVCVMQGILRIQGEQLEQLVATDSLTIKSLAGSLRTHDLILLLGQSELVDVYGGSLLFLFLYQVMQCVLISYITTLDMFHSMRELILVSGWLTPLIFYIILPLAVNDVFNQKQTIK</sequence>
<dbReference type="InParanoid" id="A0A0P8XFY9"/>
<dbReference type="EMBL" id="CH902620">
    <property type="protein sequence ID" value="KPU73683.1"/>
    <property type="molecule type" value="Genomic_DNA"/>
</dbReference>
<comment type="function">
    <text evidence="6">Gustatory receptor which mediates acceptance or avoidance behavior, depending on its substrates.</text>
</comment>
<evidence type="ECO:0000256" key="3">
    <source>
        <dbReference type="ARBA" id="ARBA00022692"/>
    </source>
</evidence>
<gene>
    <name evidence="7" type="primary">Dana\GF27040</name>
    <name evidence="7" type="ORF">GF27040</name>
</gene>
<dbReference type="OrthoDB" id="6748730at2759"/>
<comment type="caution">
    <text evidence="6">Lacks conserved residue(s) required for the propagation of feature annotation.</text>
</comment>
<keyword evidence="3 6" id="KW-0812">Transmembrane</keyword>
<keyword evidence="4 6" id="KW-1133">Transmembrane helix</keyword>
<evidence type="ECO:0000256" key="4">
    <source>
        <dbReference type="ARBA" id="ARBA00022989"/>
    </source>
</evidence>
<evidence type="ECO:0000256" key="5">
    <source>
        <dbReference type="ARBA" id="ARBA00023136"/>
    </source>
</evidence>
<keyword evidence="6" id="KW-0807">Transducer</keyword>